<protein>
    <submittedName>
        <fullName evidence="7">Lysoplasmalogenase</fullName>
    </submittedName>
</protein>
<dbReference type="PANTHER" id="PTHR31885">
    <property type="entry name" value="GH04784P"/>
    <property type="match status" value="1"/>
</dbReference>
<dbReference type="RefSeq" id="WP_129400399.1">
    <property type="nucleotide sequence ID" value="NZ_SDWT01000001.1"/>
</dbReference>
<dbReference type="Pfam" id="PF07947">
    <property type="entry name" value="YhhN"/>
    <property type="match status" value="1"/>
</dbReference>
<feature type="transmembrane region" description="Helical" evidence="6">
    <location>
        <begin position="139"/>
        <end position="156"/>
    </location>
</feature>
<keyword evidence="4 6" id="KW-1133">Transmembrane helix</keyword>
<evidence type="ECO:0000313" key="7">
    <source>
        <dbReference type="EMBL" id="RYB95055.1"/>
    </source>
</evidence>
<comment type="caution">
    <text evidence="7">The sequence shown here is derived from an EMBL/GenBank/DDBJ whole genome shotgun (WGS) entry which is preliminary data.</text>
</comment>
<evidence type="ECO:0000256" key="4">
    <source>
        <dbReference type="ARBA" id="ARBA00022989"/>
    </source>
</evidence>
<dbReference type="InterPro" id="IPR012506">
    <property type="entry name" value="TMEM86B-like"/>
</dbReference>
<evidence type="ECO:0000256" key="5">
    <source>
        <dbReference type="ARBA" id="ARBA00023136"/>
    </source>
</evidence>
<feature type="transmembrane region" description="Helical" evidence="6">
    <location>
        <begin position="115"/>
        <end position="133"/>
    </location>
</feature>
<comment type="subcellular location">
    <subcellularLocation>
        <location evidence="1">Membrane</location>
        <topology evidence="1">Multi-pass membrane protein</topology>
    </subcellularLocation>
</comment>
<dbReference type="EMBL" id="SDWT01000001">
    <property type="protein sequence ID" value="RYB95055.1"/>
    <property type="molecule type" value="Genomic_DNA"/>
</dbReference>
<name>A0A4Q2S3N8_9ACTN</name>
<proteinExistence type="inferred from homology"/>
<organism evidence="7 8">
    <name type="scientific">Nocardioides oleivorans</name>
    <dbReference type="NCBI Taxonomy" id="273676"/>
    <lineage>
        <taxon>Bacteria</taxon>
        <taxon>Bacillati</taxon>
        <taxon>Actinomycetota</taxon>
        <taxon>Actinomycetes</taxon>
        <taxon>Propionibacteriales</taxon>
        <taxon>Nocardioidaceae</taxon>
        <taxon>Nocardioides</taxon>
    </lineage>
</organism>
<feature type="transmembrane region" description="Helical" evidence="6">
    <location>
        <begin position="38"/>
        <end position="54"/>
    </location>
</feature>
<evidence type="ECO:0000256" key="2">
    <source>
        <dbReference type="ARBA" id="ARBA00007375"/>
    </source>
</evidence>
<accession>A0A4Q2S3N8</accession>
<keyword evidence="8" id="KW-1185">Reference proteome</keyword>
<dbReference type="Proteomes" id="UP000294071">
    <property type="component" value="Unassembled WGS sequence"/>
</dbReference>
<feature type="transmembrane region" description="Helical" evidence="6">
    <location>
        <begin position="190"/>
        <end position="210"/>
    </location>
</feature>
<comment type="similarity">
    <text evidence="2">Belongs to the TMEM86 family.</text>
</comment>
<evidence type="ECO:0000256" key="1">
    <source>
        <dbReference type="ARBA" id="ARBA00004141"/>
    </source>
</evidence>
<dbReference type="GO" id="GO:0016787">
    <property type="term" value="F:hydrolase activity"/>
    <property type="evidence" value="ECO:0007669"/>
    <property type="project" value="TreeGrafter"/>
</dbReference>
<evidence type="ECO:0000313" key="8">
    <source>
        <dbReference type="Proteomes" id="UP000294071"/>
    </source>
</evidence>
<dbReference type="PANTHER" id="PTHR31885:SF6">
    <property type="entry name" value="GH04784P"/>
    <property type="match status" value="1"/>
</dbReference>
<keyword evidence="5 6" id="KW-0472">Membrane</keyword>
<keyword evidence="3 6" id="KW-0812">Transmembrane</keyword>
<feature type="transmembrane region" description="Helical" evidence="6">
    <location>
        <begin position="163"/>
        <end position="184"/>
    </location>
</feature>
<dbReference type="OrthoDB" id="4227931at2"/>
<evidence type="ECO:0000256" key="3">
    <source>
        <dbReference type="ARBA" id="ARBA00022692"/>
    </source>
</evidence>
<dbReference type="GO" id="GO:0016020">
    <property type="term" value="C:membrane"/>
    <property type="evidence" value="ECO:0007669"/>
    <property type="project" value="UniProtKB-SubCell"/>
</dbReference>
<sequence>MLVQRAVSYAVLGAVALVHLVAQLVAPEGTVASLTQPLLMPALAAVLVAGTTAPRPPIVRLTLVALVFSWLGDTVPRFLDGDASFGAMIGCFLLAQVAYVVAFRRSLDQPLVTRPALTAPYFLACGVLIALCFEGAGALIVPVVVYGAAITAMAILSTGLGRVGGIGGAVFMLSDALIALHAFAGLDLPAHSFWVMLTYVVGQTMLVVAVRSRAAVAVRKPGLQSTA</sequence>
<feature type="transmembrane region" description="Helical" evidence="6">
    <location>
        <begin position="7"/>
        <end position="26"/>
    </location>
</feature>
<evidence type="ECO:0000256" key="6">
    <source>
        <dbReference type="SAM" id="Phobius"/>
    </source>
</evidence>
<feature type="transmembrane region" description="Helical" evidence="6">
    <location>
        <begin position="85"/>
        <end position="103"/>
    </location>
</feature>
<dbReference type="AlphaFoldDB" id="A0A4Q2S3N8"/>
<gene>
    <name evidence="7" type="ORF">EUA93_12295</name>
</gene>
<feature type="transmembrane region" description="Helical" evidence="6">
    <location>
        <begin position="61"/>
        <end position="79"/>
    </location>
</feature>
<reference evidence="7 8" key="1">
    <citation type="submission" date="2019-01" db="EMBL/GenBank/DDBJ databases">
        <title>Novel species of Nocardioides.</title>
        <authorList>
            <person name="Liu Q."/>
            <person name="Xin Y.-H."/>
        </authorList>
    </citation>
    <scope>NUCLEOTIDE SEQUENCE [LARGE SCALE GENOMIC DNA]</scope>
    <source>
        <strain evidence="7 8">CGMCC 4.6882</strain>
    </source>
</reference>